<reference evidence="1 2" key="1">
    <citation type="journal article" date="2002" name="Genetika">
        <title>Phenogenetic characterization of a group of giant Phi KZ-like bacteriophages of Pseudomonas aeruginosa].</title>
        <authorList>
            <person name="Burkal'tseva M.V."/>
            <person name="Krylov V.N."/>
            <person name="Pleteneva E.A."/>
            <person name="Shaburova O.V."/>
            <person name="Krylov S.V."/>
            <person name="Volckaert G."/>
            <person name="Sykilinda N.N."/>
            <person name="Kurochkina L.P."/>
            <person name="Mesyanzhinov V.V."/>
        </authorList>
    </citation>
    <scope>NUCLEOTIDE SEQUENCE [LARGE SCALE GENOMIC DNA]</scope>
</reference>
<evidence type="ECO:0000313" key="1">
    <source>
        <dbReference type="EMBL" id="CAG27156.1"/>
    </source>
</evidence>
<keyword evidence="2" id="KW-1185">Reference proteome</keyword>
<dbReference type="Proteomes" id="UP000001239">
    <property type="component" value="Segment"/>
</dbReference>
<name>Q2Z119_9CAUD</name>
<dbReference type="OrthoDB" id="9885at10239"/>
<reference evidence="1 2" key="4">
    <citation type="journal article" date="2005" name="J. Mol. Biol.">
        <title>Genome comparison of Pseudomonas aeruginosa large phages.</title>
        <authorList>
            <person name="Hertveldt K."/>
            <person name="Lavigne R."/>
            <person name="Pleteneva E."/>
            <person name="Sernova N."/>
            <person name="Kurochkina L."/>
            <person name="Korchevskii R."/>
            <person name="Robben J."/>
            <person name="Mesyanzhinov V."/>
            <person name="Krylov V.N."/>
            <person name="Volckaert G."/>
        </authorList>
    </citation>
    <scope>NUCLEOTIDE SEQUENCE</scope>
</reference>
<accession>Q2Z119</accession>
<dbReference type="EMBL" id="AJ697969">
    <property type="protein sequence ID" value="CAG27156.1"/>
    <property type="molecule type" value="Genomic_DNA"/>
</dbReference>
<proteinExistence type="predicted"/>
<reference evidence="1 2" key="3">
    <citation type="journal article" date="2004" name="Bioinformatics">
        <title>PHIRE, a deterministic approach to reveal regulatory elements in bacteriophage genomes.</title>
        <authorList>
            <person name="Lavigne R."/>
            <person name="Sun W.D."/>
            <person name="Volckaert G."/>
        </authorList>
    </citation>
    <scope>NUCLEOTIDE SEQUENCE [LARGE SCALE GENOMIC DNA]</scope>
</reference>
<evidence type="ECO:0000313" key="2">
    <source>
        <dbReference type="Proteomes" id="UP000001239"/>
    </source>
</evidence>
<organism evidence="1 2">
    <name type="scientific">Pseudomonas phage EL</name>
    <dbReference type="NCBI Taxonomy" id="273133"/>
    <lineage>
        <taxon>Viruses</taxon>
        <taxon>Duplodnaviria</taxon>
        <taxon>Heunggongvirae</taxon>
        <taxon>Uroviricota</taxon>
        <taxon>Caudoviricetes</taxon>
        <taxon>Chimalliviridae</taxon>
        <taxon>Elvirus</taxon>
        <taxon>Elvirus EL</taxon>
    </lineage>
</organism>
<reference evidence="1 2" key="2">
    <citation type="journal article" date="2003" name="Res. Microbiol.">
        <title>Myoviridae bacteriophages of Pseudomonas aeruginosa: a long and complex evolutionary pathway.</title>
        <authorList>
            <person name="Krylov V.N."/>
            <person name="Pleteneva E.A."/>
            <person name="Bourkalsteva M.V."/>
            <person name="Shaburova O.V."/>
            <person name="Volckaert G."/>
            <person name="Sykilinda N.N."/>
            <person name="Kurochkina L.P."/>
            <person name="Mesyanzhinov V.V."/>
        </authorList>
    </citation>
    <scope>NUCLEOTIDE SEQUENCE [LARGE SCALE GENOMIC DNA]</scope>
</reference>
<sequence>MSAGYKSQYVDALEQHQDLMQAHSELLELGSIMGMDDVEGSEALKEAAMDSLSSVGRGLFSVSKWVGGKAIDGFIRGMTTAGNQLNKSFNDNQGLIKNVLKDAGKVADKDIQVTGKKIGLITATGNPDRILHDMELLVKDLEVVEQHAKDLMGFLDRELVTLRQLKSAKKSEDIHKVIDAFNGLEYPVMKFADRLDKAYKSEVLPGGRFFLFKQEEDDKPAVYSIGGEPHEGEGVTLNLSKTEVTDILNKLGKVNALHLRVKASYESYLGFIKSWAEMVKGVDGNLSQLDQVSKTVIGEAEKLMAGNMGALAFYSGFTPRVVGYTDKYIHGVLGVFA</sequence>
<dbReference type="KEGG" id="vg:5176741"/>
<protein>
    <submittedName>
        <fullName evidence="1">Uncharacterized protein</fullName>
    </submittedName>
</protein>
<dbReference type="GeneID" id="5176741"/>
<dbReference type="RefSeq" id="YP_418095.1">
    <property type="nucleotide sequence ID" value="NC_007623.1"/>
</dbReference>